<reference evidence="1" key="2">
    <citation type="journal article" date="2015" name="Fish Shellfish Immunol.">
        <title>Early steps in the European eel (Anguilla anguilla)-Vibrio vulnificus interaction in the gills: Role of the RtxA13 toxin.</title>
        <authorList>
            <person name="Callol A."/>
            <person name="Pajuelo D."/>
            <person name="Ebbesson L."/>
            <person name="Teles M."/>
            <person name="MacKenzie S."/>
            <person name="Amaro C."/>
        </authorList>
    </citation>
    <scope>NUCLEOTIDE SEQUENCE</scope>
</reference>
<dbReference type="EMBL" id="GBXM01020921">
    <property type="protein sequence ID" value="JAH87656.1"/>
    <property type="molecule type" value="Transcribed_RNA"/>
</dbReference>
<evidence type="ECO:0000313" key="1">
    <source>
        <dbReference type="EMBL" id="JAH87656.1"/>
    </source>
</evidence>
<name>A0A0E9WBH0_ANGAN</name>
<organism evidence="1">
    <name type="scientific">Anguilla anguilla</name>
    <name type="common">European freshwater eel</name>
    <name type="synonym">Muraena anguilla</name>
    <dbReference type="NCBI Taxonomy" id="7936"/>
    <lineage>
        <taxon>Eukaryota</taxon>
        <taxon>Metazoa</taxon>
        <taxon>Chordata</taxon>
        <taxon>Craniata</taxon>
        <taxon>Vertebrata</taxon>
        <taxon>Euteleostomi</taxon>
        <taxon>Actinopterygii</taxon>
        <taxon>Neopterygii</taxon>
        <taxon>Teleostei</taxon>
        <taxon>Anguilliformes</taxon>
        <taxon>Anguillidae</taxon>
        <taxon>Anguilla</taxon>
    </lineage>
</organism>
<dbReference type="AlphaFoldDB" id="A0A0E9WBH0"/>
<accession>A0A0E9WBH0</accession>
<sequence length="84" mass="9703">MFNISKQVHVSAQQKKLLNVSRGAKTNKVMVSFENPLNIYFRAWPHVLMETINSRYNVFGVGVWQSTVKMDIAEHLTELQENLP</sequence>
<reference evidence="1" key="1">
    <citation type="submission" date="2014-11" db="EMBL/GenBank/DDBJ databases">
        <authorList>
            <person name="Amaro Gonzalez C."/>
        </authorList>
    </citation>
    <scope>NUCLEOTIDE SEQUENCE</scope>
</reference>
<proteinExistence type="predicted"/>
<protein>
    <submittedName>
        <fullName evidence="1">Uncharacterized protein</fullName>
    </submittedName>
</protein>